<dbReference type="OrthoDB" id="9803125at2"/>
<dbReference type="InterPro" id="IPR001189">
    <property type="entry name" value="Mn/Fe_SOD"/>
</dbReference>
<evidence type="ECO:0000256" key="7">
    <source>
        <dbReference type="PIRSR" id="PIRSR000349-1"/>
    </source>
</evidence>
<dbReference type="InterPro" id="IPR036314">
    <property type="entry name" value="SOD_C_sf"/>
</dbReference>
<dbReference type="Pfam" id="PF02777">
    <property type="entry name" value="Sod_Fe_C"/>
    <property type="match status" value="1"/>
</dbReference>
<dbReference type="PROSITE" id="PS00088">
    <property type="entry name" value="SOD_MN"/>
    <property type="match status" value="1"/>
</dbReference>
<dbReference type="PIRSF" id="PIRSF000349">
    <property type="entry name" value="SODismutase"/>
    <property type="match status" value="1"/>
</dbReference>
<dbReference type="SUPFAM" id="SSF46609">
    <property type="entry name" value="Fe,Mn superoxide dismutase (SOD), N-terminal domain"/>
    <property type="match status" value="1"/>
</dbReference>
<dbReference type="EMBL" id="QYRN01000001">
    <property type="protein sequence ID" value="RIY03453.1"/>
    <property type="molecule type" value="Genomic_DNA"/>
</dbReference>
<dbReference type="InterPro" id="IPR036324">
    <property type="entry name" value="Mn/Fe_SOD_N_sf"/>
</dbReference>
<feature type="chain" id="PRO_5017269077" description="Superoxide dismutase" evidence="9">
    <location>
        <begin position="22"/>
        <end position="248"/>
    </location>
</feature>
<evidence type="ECO:0000256" key="3">
    <source>
        <dbReference type="ARBA" id="ARBA00022723"/>
    </source>
</evidence>
<dbReference type="Proteomes" id="UP000265750">
    <property type="component" value="Unassembled WGS sequence"/>
</dbReference>
<dbReference type="InterPro" id="IPR019833">
    <property type="entry name" value="Mn/Fe_SOD_BS"/>
</dbReference>
<feature type="signal peptide" evidence="9">
    <location>
        <begin position="1"/>
        <end position="21"/>
    </location>
</feature>
<evidence type="ECO:0000256" key="1">
    <source>
        <dbReference type="ARBA" id="ARBA00001965"/>
    </source>
</evidence>
<dbReference type="GO" id="GO:0004784">
    <property type="term" value="F:superoxide dismutase activity"/>
    <property type="evidence" value="ECO:0007669"/>
    <property type="project" value="UniProtKB-EC"/>
</dbReference>
<keyword evidence="3 7" id="KW-0479">Metal-binding</keyword>
<dbReference type="Gene3D" id="3.55.40.20">
    <property type="entry name" value="Iron/manganese superoxide dismutase, C-terminal domain"/>
    <property type="match status" value="1"/>
</dbReference>
<sequence length="248" mass="26736">MRHLPLAGTLAALTLTAGALALPQVAAAQQTSPASGQQATQSQPFSLPELPYAYDALAPIIDAQTMELHHSKHHQAFVTALNNAAEADPQLAGLSLEEIVASAGERPAGVRNSAGGHWNHTFFWQIMAPEGERGEPSAELTAAIDEAFGSMDEFKQAFQTAGTGRFGSGWAWLIVGDDDKLAITSTPNQDNPLMDVAETKGTPVLGNDVWEHAYYLTYNNRRADYLSAWWDAVNWTKVSENYAEAAAR</sequence>
<keyword evidence="9" id="KW-0732">Signal</keyword>
<evidence type="ECO:0000313" key="12">
    <source>
        <dbReference type="EMBL" id="RIY03453.1"/>
    </source>
</evidence>
<dbReference type="PRINTS" id="PR01703">
    <property type="entry name" value="MNSODISMTASE"/>
</dbReference>
<feature type="binding site" evidence="7">
    <location>
        <position position="69"/>
    </location>
    <ligand>
        <name>Mn(2+)</name>
        <dbReference type="ChEBI" id="CHEBI:29035"/>
    </ligand>
</feature>
<evidence type="ECO:0000256" key="9">
    <source>
        <dbReference type="SAM" id="SignalP"/>
    </source>
</evidence>
<dbReference type="Pfam" id="PF00081">
    <property type="entry name" value="Sod_Fe_N"/>
    <property type="match status" value="1"/>
</dbReference>
<dbReference type="PANTHER" id="PTHR43595:SF2">
    <property type="entry name" value="SMALL RIBOSOMAL SUBUNIT PROTEIN MS42"/>
    <property type="match status" value="1"/>
</dbReference>
<organism evidence="12 13">
    <name type="scientific">Aureimonas flava</name>
    <dbReference type="NCBI Taxonomy" id="2320271"/>
    <lineage>
        <taxon>Bacteria</taxon>
        <taxon>Pseudomonadati</taxon>
        <taxon>Pseudomonadota</taxon>
        <taxon>Alphaproteobacteria</taxon>
        <taxon>Hyphomicrobiales</taxon>
        <taxon>Aurantimonadaceae</taxon>
        <taxon>Aureimonas</taxon>
    </lineage>
</organism>
<feature type="binding site" evidence="7">
    <location>
        <position position="120"/>
    </location>
    <ligand>
        <name>Mn(2+)</name>
        <dbReference type="ChEBI" id="CHEBI:29035"/>
    </ligand>
</feature>
<keyword evidence="13" id="KW-1185">Reference proteome</keyword>
<dbReference type="SUPFAM" id="SSF54719">
    <property type="entry name" value="Fe,Mn superoxide dismutase (SOD), C-terminal domain"/>
    <property type="match status" value="1"/>
</dbReference>
<dbReference type="EC" id="1.15.1.1" evidence="8"/>
<evidence type="ECO:0000256" key="8">
    <source>
        <dbReference type="RuleBase" id="RU000414"/>
    </source>
</evidence>
<gene>
    <name evidence="12" type="ORF">D3218_01460</name>
</gene>
<feature type="binding site" evidence="7">
    <location>
        <position position="208"/>
    </location>
    <ligand>
        <name>Mn(2+)</name>
        <dbReference type="ChEBI" id="CHEBI:29035"/>
    </ligand>
</feature>
<dbReference type="PANTHER" id="PTHR43595">
    <property type="entry name" value="37S RIBOSOMAL PROTEIN S26, MITOCHONDRIAL"/>
    <property type="match status" value="1"/>
</dbReference>
<dbReference type="Gene3D" id="1.10.287.990">
    <property type="entry name" value="Fe,Mn superoxide dismutase (SOD) domain"/>
    <property type="match status" value="1"/>
</dbReference>
<dbReference type="GO" id="GO:0005737">
    <property type="term" value="C:cytoplasm"/>
    <property type="evidence" value="ECO:0007669"/>
    <property type="project" value="TreeGrafter"/>
</dbReference>
<proteinExistence type="inferred from homology"/>
<feature type="binding site" evidence="7">
    <location>
        <position position="212"/>
    </location>
    <ligand>
        <name>Mn(2+)</name>
        <dbReference type="ChEBI" id="CHEBI:29035"/>
    </ligand>
</feature>
<evidence type="ECO:0000256" key="6">
    <source>
        <dbReference type="ARBA" id="ARBA00047393"/>
    </source>
</evidence>
<comment type="function">
    <text evidence="8">Destroys radicals which are normally produced within the cells and which are toxic to biological systems.</text>
</comment>
<evidence type="ECO:0000259" key="10">
    <source>
        <dbReference type="Pfam" id="PF00081"/>
    </source>
</evidence>
<comment type="cofactor">
    <cofactor evidence="1">
        <name>Fe(3+)</name>
        <dbReference type="ChEBI" id="CHEBI:29034"/>
    </cofactor>
</comment>
<dbReference type="GO" id="GO:0046914">
    <property type="term" value="F:transition metal ion binding"/>
    <property type="evidence" value="ECO:0007669"/>
    <property type="project" value="UniProtKB-ARBA"/>
</dbReference>
<name>A0A3A1WQW7_9HYPH</name>
<evidence type="ECO:0000256" key="2">
    <source>
        <dbReference type="ARBA" id="ARBA00008714"/>
    </source>
</evidence>
<comment type="function">
    <text evidence="5">Destroys superoxide anion radicals which are normally produced within the cells and which are toxic to biological systems. Catalyzes the dismutation of superoxide anion radicals into O2 and H2O2 by successive reduction and oxidation of the transition metal ion at the active site.</text>
</comment>
<evidence type="ECO:0000256" key="4">
    <source>
        <dbReference type="ARBA" id="ARBA00023002"/>
    </source>
</evidence>
<comment type="catalytic activity">
    <reaction evidence="6">
        <text>2 superoxide + 2 H(+) = H2O2 + O2</text>
        <dbReference type="Rhea" id="RHEA:20696"/>
        <dbReference type="ChEBI" id="CHEBI:15378"/>
        <dbReference type="ChEBI" id="CHEBI:15379"/>
        <dbReference type="ChEBI" id="CHEBI:16240"/>
        <dbReference type="ChEBI" id="CHEBI:18421"/>
        <dbReference type="EC" id="1.15.1.1"/>
    </reaction>
    <physiologicalReaction direction="left-to-right" evidence="6">
        <dbReference type="Rhea" id="RHEA:20697"/>
    </physiologicalReaction>
</comment>
<dbReference type="InterPro" id="IPR019831">
    <property type="entry name" value="Mn/Fe_SOD_N"/>
</dbReference>
<evidence type="ECO:0000313" key="13">
    <source>
        <dbReference type="Proteomes" id="UP000265750"/>
    </source>
</evidence>
<comment type="caution">
    <text evidence="12">The sequence shown here is derived from an EMBL/GenBank/DDBJ whole genome shotgun (WGS) entry which is preliminary data.</text>
</comment>
<reference evidence="13" key="1">
    <citation type="submission" date="2018-09" db="EMBL/GenBank/DDBJ databases">
        <authorList>
            <person name="Tuo L."/>
        </authorList>
    </citation>
    <scope>NUCLEOTIDE SEQUENCE [LARGE SCALE GENOMIC DNA]</scope>
    <source>
        <strain evidence="13">M2BS4Y-1</strain>
    </source>
</reference>
<dbReference type="FunFam" id="3.55.40.20:FF:000001">
    <property type="entry name" value="Superoxide dismutase"/>
    <property type="match status" value="1"/>
</dbReference>
<feature type="domain" description="Manganese/iron superoxide dismutase C-terminal" evidence="11">
    <location>
        <begin position="136"/>
        <end position="240"/>
    </location>
</feature>
<protein>
    <recommendedName>
        <fullName evidence="8">Superoxide dismutase</fullName>
        <ecNumber evidence="8">1.15.1.1</ecNumber>
    </recommendedName>
</protein>
<comment type="similarity">
    <text evidence="2 8">Belongs to the iron/manganese superoxide dismutase family.</text>
</comment>
<feature type="domain" description="Manganese/iron superoxide dismutase N-terminal" evidence="10">
    <location>
        <begin position="45"/>
        <end position="128"/>
    </location>
</feature>
<evidence type="ECO:0000259" key="11">
    <source>
        <dbReference type="Pfam" id="PF02777"/>
    </source>
</evidence>
<dbReference type="RefSeq" id="WP_119538111.1">
    <property type="nucleotide sequence ID" value="NZ_QYRN01000001.1"/>
</dbReference>
<accession>A0A3A1WQW7</accession>
<dbReference type="InterPro" id="IPR019832">
    <property type="entry name" value="Mn/Fe_SOD_C"/>
</dbReference>
<evidence type="ECO:0000256" key="5">
    <source>
        <dbReference type="ARBA" id="ARBA00024318"/>
    </source>
</evidence>
<dbReference type="AlphaFoldDB" id="A0A3A1WQW7"/>
<keyword evidence="4 8" id="KW-0560">Oxidoreductase</keyword>